<gene>
    <name evidence="1" type="ORF">PsorP6_010087</name>
</gene>
<dbReference type="EMBL" id="CM047585">
    <property type="protein sequence ID" value="KAI9910312.1"/>
    <property type="molecule type" value="Genomic_DNA"/>
</dbReference>
<dbReference type="Proteomes" id="UP001163321">
    <property type="component" value="Chromosome 6"/>
</dbReference>
<sequence>MLLHMVAGGSADEHPLQTMGDFVNPARNPSGTRELFFNAILLVDIALLDYQAIEYWPSELDGAALLLVDPALDFMSVAQLMQLDANILWECKSWLYAVTYGVSYMEAMSSQAEDHWAQVASEELMFIQSQVVVPRHLARGLGVNETATGEYNNQWISSARISSHFPNCVNVLEELEFIKRFELNNYERHDETENHRKAGGILQGLILLESDVVHTP</sequence>
<keyword evidence="2" id="KW-1185">Reference proteome</keyword>
<comment type="caution">
    <text evidence="1">The sequence shown here is derived from an EMBL/GenBank/DDBJ whole genome shotgun (WGS) entry which is preliminary data.</text>
</comment>
<proteinExistence type="predicted"/>
<organism evidence="1 2">
    <name type="scientific">Peronosclerospora sorghi</name>
    <dbReference type="NCBI Taxonomy" id="230839"/>
    <lineage>
        <taxon>Eukaryota</taxon>
        <taxon>Sar</taxon>
        <taxon>Stramenopiles</taxon>
        <taxon>Oomycota</taxon>
        <taxon>Peronosporomycetes</taxon>
        <taxon>Peronosporales</taxon>
        <taxon>Peronosporaceae</taxon>
        <taxon>Peronosclerospora</taxon>
    </lineage>
</organism>
<evidence type="ECO:0000313" key="1">
    <source>
        <dbReference type="EMBL" id="KAI9910312.1"/>
    </source>
</evidence>
<name>A0ACC0VV02_9STRA</name>
<accession>A0ACC0VV02</accession>
<reference evidence="1 2" key="1">
    <citation type="journal article" date="2022" name="bioRxiv">
        <title>The genome of the oomycete Peronosclerospora sorghi, a cosmopolitan pathogen of maize and sorghum, is inflated with dispersed pseudogenes.</title>
        <authorList>
            <person name="Fletcher K."/>
            <person name="Martin F."/>
            <person name="Isakeit T."/>
            <person name="Cavanaugh K."/>
            <person name="Magill C."/>
            <person name="Michelmore R."/>
        </authorList>
    </citation>
    <scope>NUCLEOTIDE SEQUENCE [LARGE SCALE GENOMIC DNA]</scope>
    <source>
        <strain evidence="1">P6</strain>
    </source>
</reference>
<protein>
    <submittedName>
        <fullName evidence="1">Uncharacterized protein</fullName>
    </submittedName>
</protein>
<evidence type="ECO:0000313" key="2">
    <source>
        <dbReference type="Proteomes" id="UP001163321"/>
    </source>
</evidence>